<keyword evidence="3" id="KW-1185">Reference proteome</keyword>
<protein>
    <submittedName>
        <fullName evidence="2">DUF6412 domain-containing protein</fullName>
    </submittedName>
</protein>
<comment type="caution">
    <text evidence="2">The sequence shown here is derived from an EMBL/GenBank/DDBJ whole genome shotgun (WGS) entry which is preliminary data.</text>
</comment>
<accession>A0ABV9RZW1</accession>
<name>A0ABV9RZW1_9PSEU</name>
<dbReference type="RefSeq" id="WP_378056749.1">
    <property type="nucleotide sequence ID" value="NZ_JBHSIS010000006.1"/>
</dbReference>
<sequence length="101" mass="10486">MVRVSVVMRARLVLALFLPALFVALPVAGGLGGMATALTAGLAAALVVAVVLHVRLETTPALVRTLSLRERAKQTVFLRLRDPDAPGRPRPRAPGLGSAAA</sequence>
<evidence type="ECO:0000313" key="2">
    <source>
        <dbReference type="EMBL" id="MFC4854825.1"/>
    </source>
</evidence>
<proteinExistence type="predicted"/>
<organism evidence="2 3">
    <name type="scientific">Actinophytocola glycyrrhizae</name>
    <dbReference type="NCBI Taxonomy" id="2044873"/>
    <lineage>
        <taxon>Bacteria</taxon>
        <taxon>Bacillati</taxon>
        <taxon>Actinomycetota</taxon>
        <taxon>Actinomycetes</taxon>
        <taxon>Pseudonocardiales</taxon>
        <taxon>Pseudonocardiaceae</taxon>
    </lineage>
</organism>
<dbReference type="Pfam" id="PF19950">
    <property type="entry name" value="DUF6412"/>
    <property type="match status" value="1"/>
</dbReference>
<dbReference type="InterPro" id="IPR045635">
    <property type="entry name" value="DUF6412"/>
</dbReference>
<gene>
    <name evidence="2" type="ORF">ACFPCV_15060</name>
</gene>
<dbReference type="Proteomes" id="UP001595859">
    <property type="component" value="Unassembled WGS sequence"/>
</dbReference>
<evidence type="ECO:0000256" key="1">
    <source>
        <dbReference type="SAM" id="MobiDB-lite"/>
    </source>
</evidence>
<evidence type="ECO:0000313" key="3">
    <source>
        <dbReference type="Proteomes" id="UP001595859"/>
    </source>
</evidence>
<dbReference type="EMBL" id="JBHSIS010000006">
    <property type="protein sequence ID" value="MFC4854825.1"/>
    <property type="molecule type" value="Genomic_DNA"/>
</dbReference>
<feature type="region of interest" description="Disordered" evidence="1">
    <location>
        <begin position="79"/>
        <end position="101"/>
    </location>
</feature>
<reference evidence="3" key="1">
    <citation type="journal article" date="2019" name="Int. J. Syst. Evol. Microbiol.">
        <title>The Global Catalogue of Microorganisms (GCM) 10K type strain sequencing project: providing services to taxonomists for standard genome sequencing and annotation.</title>
        <authorList>
            <consortium name="The Broad Institute Genomics Platform"/>
            <consortium name="The Broad Institute Genome Sequencing Center for Infectious Disease"/>
            <person name="Wu L."/>
            <person name="Ma J."/>
        </authorList>
    </citation>
    <scope>NUCLEOTIDE SEQUENCE [LARGE SCALE GENOMIC DNA]</scope>
    <source>
        <strain evidence="3">ZS-22-S1</strain>
    </source>
</reference>